<keyword evidence="1" id="KW-1133">Transmembrane helix</keyword>
<keyword evidence="4" id="KW-1185">Reference proteome</keyword>
<sequence length="152" mass="16432">MKHLRNLKHQRGMAIIEFTFTLPLLLFVMFAGAEVGRMLYQYNTLTKSVEDGARYLAGQYRSAVATNTVNTVRSNAVSLVQTGTTVNGQPSLLPGTISVSTQTDAAAPNPVIVTATYTYNPMILPNKIPGFGFWSDVVLAIPLTAQVGMPVL</sequence>
<feature type="transmembrane region" description="Helical" evidence="1">
    <location>
        <begin position="12"/>
        <end position="33"/>
    </location>
</feature>
<organism evidence="3 4">
    <name type="scientific">Amphritea balenae</name>
    <dbReference type="NCBI Taxonomy" id="452629"/>
    <lineage>
        <taxon>Bacteria</taxon>
        <taxon>Pseudomonadati</taxon>
        <taxon>Pseudomonadota</taxon>
        <taxon>Gammaproteobacteria</taxon>
        <taxon>Oceanospirillales</taxon>
        <taxon>Oceanospirillaceae</taxon>
        <taxon>Amphritea</taxon>
    </lineage>
</organism>
<dbReference type="EMBL" id="RQXV01000001">
    <property type="protein sequence ID" value="RRD01180.1"/>
    <property type="molecule type" value="Genomic_DNA"/>
</dbReference>
<comment type="caution">
    <text evidence="3">The sequence shown here is derived from an EMBL/GenBank/DDBJ whole genome shotgun (WGS) entry which is preliminary data.</text>
</comment>
<keyword evidence="1" id="KW-0812">Transmembrane</keyword>
<name>A0A3P1SVP7_9GAMM</name>
<keyword evidence="1" id="KW-0472">Membrane</keyword>
<dbReference type="OrthoDB" id="5906122at2"/>
<gene>
    <name evidence="3" type="ORF">EHS89_01050</name>
</gene>
<dbReference type="RefSeq" id="WP_124924252.1">
    <property type="nucleotide sequence ID" value="NZ_BMOH01000001.1"/>
</dbReference>
<evidence type="ECO:0000259" key="2">
    <source>
        <dbReference type="Pfam" id="PF07811"/>
    </source>
</evidence>
<dbReference type="InterPro" id="IPR012495">
    <property type="entry name" value="TadE-like_dom"/>
</dbReference>
<evidence type="ECO:0000256" key="1">
    <source>
        <dbReference type="SAM" id="Phobius"/>
    </source>
</evidence>
<dbReference type="AlphaFoldDB" id="A0A3P1SVP7"/>
<accession>A0A3P1SVP7</accession>
<feature type="domain" description="TadE-like" evidence="2">
    <location>
        <begin position="12"/>
        <end position="54"/>
    </location>
</feature>
<dbReference type="Proteomes" id="UP000267535">
    <property type="component" value="Unassembled WGS sequence"/>
</dbReference>
<reference evidence="3 4" key="1">
    <citation type="submission" date="2018-11" db="EMBL/GenBank/DDBJ databases">
        <title>The draft genome sequence of Amphritea balenae JAMM 1525T.</title>
        <authorList>
            <person name="Fang Z."/>
            <person name="Zhang Y."/>
            <person name="Han X."/>
        </authorList>
    </citation>
    <scope>NUCLEOTIDE SEQUENCE [LARGE SCALE GENOMIC DNA]</scope>
    <source>
        <strain evidence="3 4">JAMM 1525</strain>
    </source>
</reference>
<dbReference type="Pfam" id="PF07811">
    <property type="entry name" value="TadE"/>
    <property type="match status" value="1"/>
</dbReference>
<protein>
    <submittedName>
        <fullName evidence="3">Pilus assembly protein</fullName>
    </submittedName>
</protein>
<evidence type="ECO:0000313" key="4">
    <source>
        <dbReference type="Proteomes" id="UP000267535"/>
    </source>
</evidence>
<evidence type="ECO:0000313" key="3">
    <source>
        <dbReference type="EMBL" id="RRD01180.1"/>
    </source>
</evidence>
<proteinExistence type="predicted"/>